<evidence type="ECO:0000256" key="2">
    <source>
        <dbReference type="ARBA" id="ARBA00022475"/>
    </source>
</evidence>
<dbReference type="PANTHER" id="PTHR30086">
    <property type="entry name" value="ARGININE EXPORTER PROTEIN ARGO"/>
    <property type="match status" value="1"/>
</dbReference>
<keyword evidence="3 6" id="KW-0812">Transmembrane</keyword>
<feature type="transmembrane region" description="Helical" evidence="6">
    <location>
        <begin position="40"/>
        <end position="66"/>
    </location>
</feature>
<accession>A0ABY8WPQ1</accession>
<dbReference type="Proteomes" id="UP001240150">
    <property type="component" value="Chromosome"/>
</dbReference>
<organism evidence="7 8">
    <name type="scientific">Actinoplanes oblitus</name>
    <dbReference type="NCBI Taxonomy" id="3040509"/>
    <lineage>
        <taxon>Bacteria</taxon>
        <taxon>Bacillati</taxon>
        <taxon>Actinomycetota</taxon>
        <taxon>Actinomycetes</taxon>
        <taxon>Micromonosporales</taxon>
        <taxon>Micromonosporaceae</taxon>
        <taxon>Actinoplanes</taxon>
    </lineage>
</organism>
<feature type="transmembrane region" description="Helical" evidence="6">
    <location>
        <begin position="149"/>
        <end position="174"/>
    </location>
</feature>
<evidence type="ECO:0000256" key="4">
    <source>
        <dbReference type="ARBA" id="ARBA00022989"/>
    </source>
</evidence>
<dbReference type="PANTHER" id="PTHR30086:SF20">
    <property type="entry name" value="ARGININE EXPORTER PROTEIN ARGO-RELATED"/>
    <property type="match status" value="1"/>
</dbReference>
<gene>
    <name evidence="7" type="ORF">ACTOB_003500</name>
</gene>
<keyword evidence="2" id="KW-1003">Cell membrane</keyword>
<feature type="transmembrane region" description="Helical" evidence="6">
    <location>
        <begin position="186"/>
        <end position="206"/>
    </location>
</feature>
<dbReference type="RefSeq" id="WP_284921274.1">
    <property type="nucleotide sequence ID" value="NZ_CP126980.1"/>
</dbReference>
<proteinExistence type="predicted"/>
<comment type="subcellular location">
    <subcellularLocation>
        <location evidence="1">Cell membrane</location>
        <topology evidence="1">Multi-pass membrane protein</topology>
    </subcellularLocation>
</comment>
<evidence type="ECO:0000256" key="1">
    <source>
        <dbReference type="ARBA" id="ARBA00004651"/>
    </source>
</evidence>
<keyword evidence="5 6" id="KW-0472">Membrane</keyword>
<keyword evidence="4 6" id="KW-1133">Transmembrane helix</keyword>
<evidence type="ECO:0000313" key="8">
    <source>
        <dbReference type="Proteomes" id="UP001240150"/>
    </source>
</evidence>
<dbReference type="EMBL" id="CP126980">
    <property type="protein sequence ID" value="WIM99835.1"/>
    <property type="molecule type" value="Genomic_DNA"/>
</dbReference>
<evidence type="ECO:0000256" key="3">
    <source>
        <dbReference type="ARBA" id="ARBA00022692"/>
    </source>
</evidence>
<feature type="transmembrane region" description="Helical" evidence="6">
    <location>
        <begin position="73"/>
        <end position="93"/>
    </location>
</feature>
<evidence type="ECO:0000256" key="6">
    <source>
        <dbReference type="SAM" id="Phobius"/>
    </source>
</evidence>
<dbReference type="Pfam" id="PF01810">
    <property type="entry name" value="LysE"/>
    <property type="match status" value="1"/>
</dbReference>
<dbReference type="InterPro" id="IPR001123">
    <property type="entry name" value="LeuE-type"/>
</dbReference>
<protein>
    <submittedName>
        <fullName evidence="7">LysE family transporter</fullName>
    </submittedName>
</protein>
<reference evidence="7 8" key="1">
    <citation type="submission" date="2023-06" db="EMBL/GenBank/DDBJ databases">
        <authorList>
            <person name="Yushchuk O."/>
            <person name="Binda E."/>
            <person name="Ruckert-Reed C."/>
            <person name="Fedorenko V."/>
            <person name="Kalinowski J."/>
            <person name="Marinelli F."/>
        </authorList>
    </citation>
    <scope>NUCLEOTIDE SEQUENCE [LARGE SCALE GENOMIC DNA]</scope>
    <source>
        <strain evidence="7 8">NRRL 3884</strain>
    </source>
</reference>
<evidence type="ECO:0000313" key="7">
    <source>
        <dbReference type="EMBL" id="WIM99835.1"/>
    </source>
</evidence>
<name>A0ABY8WPQ1_9ACTN</name>
<evidence type="ECO:0000256" key="5">
    <source>
        <dbReference type="ARBA" id="ARBA00023136"/>
    </source>
</evidence>
<sequence>MTQILLAALGIGLVFNLVPGPVFAESLRRGVRGGFRPALAVQIGSLVGDAVWAILGLSGVAALFLLPAVRTPLTVVGCLILAWLGAAGIRNALAVPDTRPAGPGNAGRSSAMLTGAGMSLGNPWNIVYWAGSAGAVAGTLGQEPELRQLAAFLGGFMGASLLWCLVCAGLIAGLRRALRPAAVRGIEAVTGVALLAFAVLLLIRLVQS</sequence>
<keyword evidence="8" id="KW-1185">Reference proteome</keyword>